<dbReference type="KEGG" id="alus:STSP2_02566"/>
<dbReference type="SUPFAM" id="SSF53850">
    <property type="entry name" value="Periplasmic binding protein-like II"/>
    <property type="match status" value="1"/>
</dbReference>
<dbReference type="GO" id="GO:0043190">
    <property type="term" value="C:ATP-binding cassette (ABC) transporter complex"/>
    <property type="evidence" value="ECO:0007669"/>
    <property type="project" value="InterPro"/>
</dbReference>
<keyword evidence="4 5" id="KW-0732">Signal</keyword>
<evidence type="ECO:0000259" key="6">
    <source>
        <dbReference type="Pfam" id="PF00496"/>
    </source>
</evidence>
<evidence type="ECO:0000256" key="1">
    <source>
        <dbReference type="ARBA" id="ARBA00004196"/>
    </source>
</evidence>
<evidence type="ECO:0000256" key="2">
    <source>
        <dbReference type="ARBA" id="ARBA00005695"/>
    </source>
</evidence>
<feature type="domain" description="Solute-binding protein family 5" evidence="6">
    <location>
        <begin position="81"/>
        <end position="508"/>
    </location>
</feature>
<name>A0A1U9NNK5_9BACT</name>
<evidence type="ECO:0000313" key="8">
    <source>
        <dbReference type="Proteomes" id="UP000189674"/>
    </source>
</evidence>
<keyword evidence="8" id="KW-1185">Reference proteome</keyword>
<comment type="subcellular location">
    <subcellularLocation>
        <location evidence="1">Cell envelope</location>
    </subcellularLocation>
</comment>
<dbReference type="EMBL" id="CP019791">
    <property type="protein sequence ID" value="AQT69377.1"/>
    <property type="molecule type" value="Genomic_DNA"/>
</dbReference>
<dbReference type="Proteomes" id="UP000189674">
    <property type="component" value="Chromosome"/>
</dbReference>
<dbReference type="Gene3D" id="3.40.190.10">
    <property type="entry name" value="Periplasmic binding protein-like II"/>
    <property type="match status" value="1"/>
</dbReference>
<reference evidence="8" key="1">
    <citation type="submission" date="2017-02" db="EMBL/GenBank/DDBJ databases">
        <title>Comparative genomics and description of representatives of a novel lineage of planctomycetes thriving in anoxic sediments.</title>
        <authorList>
            <person name="Spring S."/>
            <person name="Bunk B."/>
            <person name="Sproer C."/>
        </authorList>
    </citation>
    <scope>NUCLEOTIDE SEQUENCE [LARGE SCALE GENOMIC DNA]</scope>
    <source>
        <strain evidence="8">ST-NAGAB-D1</strain>
    </source>
</reference>
<dbReference type="GO" id="GO:0015833">
    <property type="term" value="P:peptide transport"/>
    <property type="evidence" value="ECO:0007669"/>
    <property type="project" value="TreeGrafter"/>
</dbReference>
<evidence type="ECO:0000313" key="7">
    <source>
        <dbReference type="EMBL" id="AQT69377.1"/>
    </source>
</evidence>
<comment type="similarity">
    <text evidence="2">Belongs to the bacterial solute-binding protein 5 family.</text>
</comment>
<dbReference type="RefSeq" id="WP_146663070.1">
    <property type="nucleotide sequence ID" value="NZ_CP019791.1"/>
</dbReference>
<dbReference type="InterPro" id="IPR039424">
    <property type="entry name" value="SBP_5"/>
</dbReference>
<dbReference type="Gene3D" id="3.90.76.10">
    <property type="entry name" value="Dipeptide-binding Protein, Domain 1"/>
    <property type="match status" value="1"/>
</dbReference>
<proteinExistence type="inferred from homology"/>
<protein>
    <submittedName>
        <fullName evidence="7">Glutathione-binding protein GsiB</fullName>
    </submittedName>
</protein>
<feature type="signal peptide" evidence="5">
    <location>
        <begin position="1"/>
        <end position="23"/>
    </location>
</feature>
<dbReference type="OrthoDB" id="48318at2"/>
<dbReference type="PANTHER" id="PTHR30290:SF10">
    <property type="entry name" value="PERIPLASMIC OLIGOPEPTIDE-BINDING PROTEIN-RELATED"/>
    <property type="match status" value="1"/>
</dbReference>
<dbReference type="Gene3D" id="3.10.105.10">
    <property type="entry name" value="Dipeptide-binding Protein, Domain 3"/>
    <property type="match status" value="1"/>
</dbReference>
<gene>
    <name evidence="7" type="primary">gsiB</name>
    <name evidence="7" type="ORF">STSP2_02566</name>
</gene>
<evidence type="ECO:0000256" key="3">
    <source>
        <dbReference type="ARBA" id="ARBA00022448"/>
    </source>
</evidence>
<dbReference type="GO" id="GO:1904680">
    <property type="term" value="F:peptide transmembrane transporter activity"/>
    <property type="evidence" value="ECO:0007669"/>
    <property type="project" value="TreeGrafter"/>
</dbReference>
<organism evidence="7 8">
    <name type="scientific">Anaerohalosphaera lusitana</name>
    <dbReference type="NCBI Taxonomy" id="1936003"/>
    <lineage>
        <taxon>Bacteria</taxon>
        <taxon>Pseudomonadati</taxon>
        <taxon>Planctomycetota</taxon>
        <taxon>Phycisphaerae</taxon>
        <taxon>Sedimentisphaerales</taxon>
        <taxon>Anaerohalosphaeraceae</taxon>
        <taxon>Anaerohalosphaera</taxon>
    </lineage>
</organism>
<dbReference type="GO" id="GO:0030288">
    <property type="term" value="C:outer membrane-bounded periplasmic space"/>
    <property type="evidence" value="ECO:0007669"/>
    <property type="project" value="UniProtKB-ARBA"/>
</dbReference>
<accession>A0A1U9NNK5</accession>
<evidence type="ECO:0000256" key="4">
    <source>
        <dbReference type="ARBA" id="ARBA00022729"/>
    </source>
</evidence>
<dbReference type="PANTHER" id="PTHR30290">
    <property type="entry name" value="PERIPLASMIC BINDING COMPONENT OF ABC TRANSPORTER"/>
    <property type="match status" value="1"/>
</dbReference>
<keyword evidence="3" id="KW-0813">Transport</keyword>
<dbReference type="PIRSF" id="PIRSF002741">
    <property type="entry name" value="MppA"/>
    <property type="match status" value="1"/>
</dbReference>
<dbReference type="PROSITE" id="PS51257">
    <property type="entry name" value="PROKAR_LIPOPROTEIN"/>
    <property type="match status" value="1"/>
</dbReference>
<evidence type="ECO:0000256" key="5">
    <source>
        <dbReference type="SAM" id="SignalP"/>
    </source>
</evidence>
<feature type="chain" id="PRO_5012414391" evidence="5">
    <location>
        <begin position="24"/>
        <end position="599"/>
    </location>
</feature>
<dbReference type="Pfam" id="PF00496">
    <property type="entry name" value="SBP_bac_5"/>
    <property type="match status" value="1"/>
</dbReference>
<sequence length="599" mass="68074" precursor="true">MKFIIIFPLAVLAVLCIAAGFFAGCDTDSGKKPDEMVIRSMLNAKLKGLDPVTCRDVYQMKVGSQIYESLYDYHYLKRPYEPVPLLADGMPQISEDGLKYTIKIKKGVRYQDDPCFPDGKGRLLKASDFIFSLKRFADINNLSHLWADFDERIVGLDEFREYSKECENSEDVDYSRTIEGAQALDDHTLQFKLIKPWPEFIEAALIGIVMPPLPPEALEYYGEELIAHPVGTGAYMLKTWKRGSFIELVRNPNFRGQPYPSEGEEGDLEAGLLEDAGKMMPFAERIVYTVIEESQPSWLLFMNGDLDSTGIAKDNFDQAVAGSGDLTDEMRDRGVQLKTYLDAGIFWLGFNMEDPVLGNNKPLRMAISHAIDRQQFIDTFMNGRDMIANGILSQIYASYNPKIKDMGFSVYDPQKAKELLAEAEEVNGGPVPTLTISLPGTDSFHKQYGQFLNKLFSEIDLDVEIDYMDWPTYMQKLNTKSAQLFASGVSGGIPQAISMIPIFYSENASPGPNHFNYKNAEVDKLYKQVRVMFPSEEKNRLYQKIEKIVMSDYPAAFINQRVAYILHHGWYKNYKPNPFSYNTAKFIRIDTDARDNYKK</sequence>
<dbReference type="STRING" id="1936003.STSP2_02566"/>
<dbReference type="AlphaFoldDB" id="A0A1U9NNK5"/>
<dbReference type="InterPro" id="IPR000914">
    <property type="entry name" value="SBP_5_dom"/>
</dbReference>
<dbReference type="InterPro" id="IPR030678">
    <property type="entry name" value="Peptide/Ni-bd"/>
</dbReference>